<dbReference type="PROSITE" id="PS00028">
    <property type="entry name" value="ZINC_FINGER_C2H2_1"/>
    <property type="match status" value="9"/>
</dbReference>
<feature type="domain" description="C2H2-type" evidence="7">
    <location>
        <begin position="3279"/>
        <end position="3306"/>
    </location>
</feature>
<feature type="domain" description="C2H2-type" evidence="7">
    <location>
        <begin position="3804"/>
        <end position="3829"/>
    </location>
</feature>
<feature type="domain" description="C2H2-type" evidence="7">
    <location>
        <begin position="2772"/>
        <end position="2799"/>
    </location>
</feature>
<feature type="compositionally biased region" description="Acidic residues" evidence="6">
    <location>
        <begin position="2355"/>
        <end position="2378"/>
    </location>
</feature>
<feature type="compositionally biased region" description="Polar residues" evidence="6">
    <location>
        <begin position="1456"/>
        <end position="1468"/>
    </location>
</feature>
<evidence type="ECO:0000313" key="8">
    <source>
        <dbReference type="EMBL" id="KAK2192342.1"/>
    </source>
</evidence>
<dbReference type="InterPro" id="IPR036236">
    <property type="entry name" value="Znf_C2H2_sf"/>
</dbReference>
<keyword evidence="1" id="KW-0479">Metal-binding</keyword>
<feature type="domain" description="C2H2-type" evidence="7">
    <location>
        <begin position="3403"/>
        <end position="3430"/>
    </location>
</feature>
<dbReference type="GO" id="GO:0008270">
    <property type="term" value="F:zinc ion binding"/>
    <property type="evidence" value="ECO:0007669"/>
    <property type="project" value="UniProtKB-KW"/>
</dbReference>
<organism evidence="8 9">
    <name type="scientific">Ridgeia piscesae</name>
    <name type="common">Tubeworm</name>
    <dbReference type="NCBI Taxonomy" id="27915"/>
    <lineage>
        <taxon>Eukaryota</taxon>
        <taxon>Metazoa</taxon>
        <taxon>Spiralia</taxon>
        <taxon>Lophotrochozoa</taxon>
        <taxon>Annelida</taxon>
        <taxon>Polychaeta</taxon>
        <taxon>Sedentaria</taxon>
        <taxon>Canalipalpata</taxon>
        <taxon>Sabellida</taxon>
        <taxon>Siboglinidae</taxon>
        <taxon>Ridgeia</taxon>
    </lineage>
</organism>
<feature type="compositionally biased region" description="Polar residues" evidence="6">
    <location>
        <begin position="2336"/>
        <end position="2348"/>
    </location>
</feature>
<feature type="domain" description="C2H2-type" evidence="7">
    <location>
        <begin position="1490"/>
        <end position="1517"/>
    </location>
</feature>
<feature type="compositionally biased region" description="Gly residues" evidence="6">
    <location>
        <begin position="2245"/>
        <end position="2262"/>
    </location>
</feature>
<feature type="region of interest" description="Disordered" evidence="6">
    <location>
        <begin position="1456"/>
        <end position="1493"/>
    </location>
</feature>
<dbReference type="SUPFAM" id="SSF57667">
    <property type="entry name" value="beta-beta-alpha zinc fingers"/>
    <property type="match status" value="2"/>
</dbReference>
<keyword evidence="3 5" id="KW-0863">Zinc-finger</keyword>
<name>A0AAD9UK95_RIDPI</name>
<proteinExistence type="predicted"/>
<feature type="compositionally biased region" description="Polar residues" evidence="6">
    <location>
        <begin position="1660"/>
        <end position="1669"/>
    </location>
</feature>
<evidence type="ECO:0000259" key="7">
    <source>
        <dbReference type="PROSITE" id="PS50157"/>
    </source>
</evidence>
<accession>A0AAD9UK95</accession>
<feature type="domain" description="C2H2-type" evidence="7">
    <location>
        <begin position="3110"/>
        <end position="3137"/>
    </location>
</feature>
<dbReference type="GO" id="GO:0005634">
    <property type="term" value="C:nucleus"/>
    <property type="evidence" value="ECO:0007669"/>
    <property type="project" value="TreeGrafter"/>
</dbReference>
<dbReference type="PROSITE" id="PS50157">
    <property type="entry name" value="ZINC_FINGER_C2H2_2"/>
    <property type="match status" value="11"/>
</dbReference>
<feature type="compositionally biased region" description="Polar residues" evidence="6">
    <location>
        <begin position="1230"/>
        <end position="1248"/>
    </location>
</feature>
<feature type="region of interest" description="Disordered" evidence="6">
    <location>
        <begin position="3829"/>
        <end position="3869"/>
    </location>
</feature>
<evidence type="ECO:0000256" key="1">
    <source>
        <dbReference type="ARBA" id="ARBA00022723"/>
    </source>
</evidence>
<evidence type="ECO:0000256" key="5">
    <source>
        <dbReference type="PROSITE-ProRule" id="PRU00042"/>
    </source>
</evidence>
<feature type="compositionally biased region" description="Basic and acidic residues" evidence="6">
    <location>
        <begin position="2264"/>
        <end position="2276"/>
    </location>
</feature>
<feature type="region of interest" description="Disordered" evidence="6">
    <location>
        <begin position="3227"/>
        <end position="3257"/>
    </location>
</feature>
<feature type="domain" description="C2H2-type" evidence="7">
    <location>
        <begin position="1382"/>
        <end position="1410"/>
    </location>
</feature>
<feature type="region of interest" description="Disordered" evidence="6">
    <location>
        <begin position="2104"/>
        <end position="2413"/>
    </location>
</feature>
<feature type="region of interest" description="Disordered" evidence="6">
    <location>
        <begin position="1660"/>
        <end position="1753"/>
    </location>
</feature>
<feature type="domain" description="C2H2-type" evidence="7">
    <location>
        <begin position="1209"/>
        <end position="1237"/>
    </location>
</feature>
<feature type="domain" description="C2H2-type" evidence="7">
    <location>
        <begin position="2543"/>
        <end position="2571"/>
    </location>
</feature>
<feature type="region of interest" description="Disordered" evidence="6">
    <location>
        <begin position="2625"/>
        <end position="2659"/>
    </location>
</feature>
<feature type="region of interest" description="Disordered" evidence="6">
    <location>
        <begin position="403"/>
        <end position="430"/>
    </location>
</feature>
<keyword evidence="4" id="KW-0862">Zinc</keyword>
<dbReference type="PANTHER" id="PTHR24403">
    <property type="entry name" value="ZINC FINGER PROTEIN"/>
    <property type="match status" value="1"/>
</dbReference>
<protein>
    <recommendedName>
        <fullName evidence="7">C2H2-type domain-containing protein</fullName>
    </recommendedName>
</protein>
<dbReference type="Proteomes" id="UP001209878">
    <property type="component" value="Unassembled WGS sequence"/>
</dbReference>
<dbReference type="Gene3D" id="3.30.160.60">
    <property type="entry name" value="Classic Zinc Finger"/>
    <property type="match status" value="17"/>
</dbReference>
<feature type="region of interest" description="Disordered" evidence="6">
    <location>
        <begin position="356"/>
        <end position="381"/>
    </location>
</feature>
<feature type="region of interest" description="Disordered" evidence="6">
    <location>
        <begin position="1292"/>
        <end position="1327"/>
    </location>
</feature>
<feature type="region of interest" description="Disordered" evidence="6">
    <location>
        <begin position="3182"/>
        <end position="3214"/>
    </location>
</feature>
<evidence type="ECO:0000256" key="6">
    <source>
        <dbReference type="SAM" id="MobiDB-lite"/>
    </source>
</evidence>
<feature type="region of interest" description="Disordered" evidence="6">
    <location>
        <begin position="2910"/>
        <end position="2965"/>
    </location>
</feature>
<evidence type="ECO:0000256" key="4">
    <source>
        <dbReference type="ARBA" id="ARBA00022833"/>
    </source>
</evidence>
<feature type="domain" description="C2H2-type" evidence="7">
    <location>
        <begin position="3544"/>
        <end position="3572"/>
    </location>
</feature>
<comment type="caution">
    <text evidence="8">The sequence shown here is derived from an EMBL/GenBank/DDBJ whole genome shotgun (WGS) entry which is preliminary data.</text>
</comment>
<feature type="compositionally biased region" description="Acidic residues" evidence="6">
    <location>
        <begin position="1729"/>
        <end position="1744"/>
    </location>
</feature>
<evidence type="ECO:0000256" key="2">
    <source>
        <dbReference type="ARBA" id="ARBA00022737"/>
    </source>
</evidence>
<feature type="compositionally biased region" description="Polar residues" evidence="6">
    <location>
        <begin position="2192"/>
        <end position="2211"/>
    </location>
</feature>
<keyword evidence="2" id="KW-0677">Repeat</keyword>
<dbReference type="InterPro" id="IPR013087">
    <property type="entry name" value="Znf_C2H2_type"/>
</dbReference>
<feature type="compositionally biased region" description="Basic and acidic residues" evidence="6">
    <location>
        <begin position="1711"/>
        <end position="1720"/>
    </location>
</feature>
<evidence type="ECO:0000313" key="9">
    <source>
        <dbReference type="Proteomes" id="UP001209878"/>
    </source>
</evidence>
<dbReference type="InterPro" id="IPR050688">
    <property type="entry name" value="Zinc_finger/UBP_domain"/>
</dbReference>
<keyword evidence="9" id="KW-1185">Reference proteome</keyword>
<feature type="domain" description="C2H2-type" evidence="7">
    <location>
        <begin position="846"/>
        <end position="874"/>
    </location>
</feature>
<feature type="compositionally biased region" description="Polar residues" evidence="6">
    <location>
        <begin position="3843"/>
        <end position="3864"/>
    </location>
</feature>
<feature type="compositionally biased region" description="Low complexity" evidence="6">
    <location>
        <begin position="1687"/>
        <end position="1700"/>
    </location>
</feature>
<dbReference type="PANTHER" id="PTHR24403:SF67">
    <property type="entry name" value="FI01116P-RELATED"/>
    <property type="match status" value="1"/>
</dbReference>
<sequence>MNPKALPKTSSSLPSGAAPELLRTLKQSSLDTARIGVSTVSSRLMCDFCPMVFDDDSQLILHLDSHEKVCCATQVASTFEYSHHMYQCVACTFSTRSRMVFREHIRSHIVKFPYSCGRCHAVLESIEALRQHSVLLHPDMSCWLIPRHCSTLEQILHKLGPEAPSTVTRLQNTDGTPITATVLTQDAHPSAPIARPQLENKEQQPDAEQVIVLDDIDEEAENQNDIMDSHSSCHLKISSVVSLSDSAKAVENFSSVDNLLHSTDKDSVVVPGTYPMSPSKSVMLLQCQYINGLYQCKRCKYETPDRRNFRYHVVREVHERSNICHDCHAIPIATLLSESHHCPMVEKVMKAMRRPAQTFGDSEASATNQVDPDTTDTRVPLSSGVVDQGYILHIPDRGGSAEACGQGDNAGASGLRRTTPAGGSPACRPRDRFISATSTTQAFVLKEGATTSTAGDTTKVPTPVAVLASSLVHNEVPASRPSDVVVTPTPTVISPIVIQPLNNVGMPTTLHYPSPATTVGMTNGATYSTVCDGEMPHLLSPQMLDSSANNLAGCTGSWSTESTIGSLSGGQACFTPTDHRGSLDSSFTEAFSMLDELGNAQAGLCTLPQPQLNVPSPHNQAQDLASEVGKPNEVIIVPESPTDLTPGGDAVTQVIEVQPPRTDVIITDTRSSPRLMRHKVAQMVAWVLFQSHVATFLPNLTAPPKTPRVGKGSFQGVWKGFPYEGKGLPGVWENLEEGVVRVLPEAKVKVLPEGVVKVLPEGKINVLPDGGVKILPEGVLKVIPEGEVKALPEGAHLHRSVADGERTEDERFAYYRCGFASCSYLGDSETGFCNHYYDCHRDVYIYRCPFCTAMFRYPPKLCDHLRYCHQHVRYRCLSCREPFLTQRELIVHMIQNHRLSTSIRCASPSGCTVSTNSLSQFRAHYELSHATESRFICSCCSMEFSAMAPLLRHIEKSINRFVSCPVCKRMSTAAACKKLLHHIITEHPDAPRTIVKMNFINCWEKLALGNSSVSTATSGTAMQMFTPDILKGITNPSGTAAGKGNREGEPVTHHPRIVVSAAPLVKIAKAKQTARKTSVPHSVLRNELMRTKEPEVMLTCDRCNFACMIPVLLDQHRRLHDRVVAVPVGTLFKCSWCPFYSNSVNEFKTHSRYHLTPQMVLRYFRCTVCSRYATNDMNLIEDHMEKKHPESSCSYKVSREVLTHPYTTVSCQHCGVTCLGEASLVRHMQQSHSGLSATQKPSSLSATEKPSRRSTMLGRPPRESSTVSIEKYHCDLCEFDTNSMALMKQHHAMEHMSKTVEPSPVVKQEPVSKEPVSVESLPPRETETVTVPAVEIDISGSQGSRSTALLTCDHCPYNTHVLHHMERHKKSHEEQMQITEGFRCGYCRYVSTQKSTMTRHVRRYHATEPMNLKLVSGGVVTALPPTMDLANDEQTSSSSELKNAVVVGTVNQVEQSLPVPGSQSSMEHTGSDSSVLSISDSEDDPTQSSFNCDKCSYKAASRNHYLRHQRNHSNAFSEGYRCVHCGYTSVRKGPVTKHITSQHPGLPVRITHFLGSSKKSSLKVVIPNQHVDNVTVPPVQVITGLPSSVNDDSVAICNEPNAFVATGPGSIAAFELSLPKEMIFKVAVECPICDYSTKVHHNMVRHLQGHCDTLNTAAQTKAGQTSSTGPAGEVKDTDRSGHVTSDGVSSEGMRRSMSSEITLTEADEESDKPSEAEKQTDTTSYGDSSSEEDDDSDYVVEEGGEASRGAQDSTQYCTRVQHMDLYRCTKCVFMHRFPSKVRRHYFYKHAKCYPYKCGHCTFEAVESGKIKRHCILMHDLLPIKVIKRQVDSTNDLQTLSEGVIMSDVRHENIGVINEDDITDDTDAWLSAYITKTNNDNRQQCRICGYVQLGASSVKRHVLAVHLKFYPYSCRYCCYSQVEINKVKKHIEHSHPGRPCCVVKRKLGGPPGEGDDVVNTEGDDVVNTEGDDVDGEDVLVQDMSGGISPVVEVHQVEDTVTGGDADSVAQDAGDITCDEPADLRIDKVMAKPTSNTVEQDATSIALQPVEGATGSGLVEQPAGRHDEGNSEINKSVVMNIDRQSPDKHTVIPGDENEERLVDKADEMPQPGSVACKVSEETVTPLQSGDDASREHDTVSVGGQNDIVDISNTDISEDKRDQTTDAVLQEPATEPTDVVEGESSDVPDTKGDSETANQDIDAGDSSTKSTDIPTSARIEAGSELSIEGEMTGMRNGADTADTSSGTQGHGVGSAGEMSGSGGCLGEHQEVNGHSKDPNDEGTMLPEVTSSDSVVIPSNAVESQTSAEKGTESLDDGGQQKGTETVDKNTLEDQEESLNVEQNSCVPSEQNEGADFLSDGDEDNDGGGADAEESEDFEGGSEDTHRTQLEETGNVSSRANSPTQHSGNAQIGHIDNVPMDLGTVTTETAGSSLPQMRHIKQETPATCDGYARHREEPILSMFANELAETAIKQEHSQATDLTNASLVISQKAKGVCPMNVRHVAYHQSLLKQRKVFLCVYCDYRSMYSPSDVRKHIFAVHMRRYPYRCSYCGFQNMKKFNVQKHTKKMHAGKLVVVAEAPVFRNNITVLESQGNKVNVGVVGADGIPVLDVDLLGPLLLQLDDSPTKDIPGKKWSRKPSVPESTLQDASSVPSSETEKESTETTAVPQWRCCECGLEAVKIGRVQVHVLTRHLKLRPYQCPYCAWGTWKTTPVEEHVRLKHPSDTVQVLENVQRKYTEIKKYIVAIPESEPAPALAPRVVAEVSPVQIGSELPTMHCDLCPYTASSQTRLQKHRKTHFSYRPFGCFHCEYTSFSRFKVRCHSSRVHKDKQVIVKTLKTPEMMDPRNKTPQTSPYKCVGGGVQVCGHCPYMASTSEKLDSHMKREHPELMSYKCGHCGIYLTSKEHMAEHVVERHAVSSRSTQENRGEPPAKQPKMSAGLSISRGAVKSELANKSTTTSMKRPIDEKRDGAPAVPLKKLKLKDLLSTPKCAGVEPKGSSSTVSSVGYLFRCRHCNFTSTLSLVMRHHVMAHLHYRPFYCPMCDAVRAVKSYPIKKHIAVYHRGGSVQCALERDMEMEYKVQASYVRETLSGTPLARCEKVGATPPEDKDGAFVYKCNMCSYTSPTHKFMQHHVMAHLNYRPYRCPYCITMRSVRSHPIKKHIQRMHRGKKFEIAYSADPAMDAKVTESYRKHRLDSSDTTLPSASPKKKIQTLPVSPTCQKKVPPVSLVAVPQDSASSQGPEKKWQTVSKTPPDTSDQSDVVNVGGGHQGLDKRPKGSAHTTYVCKWCGYTAATPSLVRLHAMIHFGYRPFSCPHCTTMKSVRSYPIKKHIRAMHPGKPIEVVLNTDPNIESKVQQSYIAKELMSKASTSTASKGDGKKVLVKQRKTPVALKTEGLMGKHLKKNGQFVCNTCSYTSPNWTLIRRHVMVHVGYRPYHCPYCQAMRSVRGSPVRIHIRSIHPGKPANVLFRPDMAADAKVLDGFSRLVKDVPKKVVELTFDDNLSDTATTPTTPKRVYAVIFRCINCSFKTKYKADLRFHLMGEMGYRPFTCSYCDHKAVGRCLLRKHQRKHHVGKFAVVTHHDPQSEARLTDLLQRSIKNGIPATPQSNSITEQPIVIKQEPDIDANDADGLAPMARIDGATADGPPPKRYKRYNCTECSYSCSKKKLLLKHCLVRHDPKKYACGYCDFREFYPSHVRRHCRRQHRGLIPRCILLSSGESVSFRAYSDRATTSVKPPGSPVVVAAPPVKPKTEAPSSDKAVVTDGIAPDNVTQLFNRTLGKYECYLCLYSNSNVTLFKKHISVHYPARWQCGHCSLKFRQMDRLRRHSRLAHPGIPVRCANDEPGYNESPSPSQSPATVKTDSSPQAKTLSGPKVKVTARKSIHKIIPCVTEVKPLTVPKAKLTARKSINPYVPTLNETVLRFFCGLCPFAATNEEALSKHMLVVHSSGSGGAVQLKCGFCSFTTFDDAAFIEHARLHALGNNNKQQAPQIDPNGKDMQPDVELVDLLHLSQSELENLLVKNDIGGIYF</sequence>
<reference evidence="8" key="1">
    <citation type="journal article" date="2023" name="Mol. Biol. Evol.">
        <title>Third-Generation Sequencing Reveals the Adaptive Role of the Epigenome in Three Deep-Sea Polychaetes.</title>
        <authorList>
            <person name="Perez M."/>
            <person name="Aroh O."/>
            <person name="Sun Y."/>
            <person name="Lan Y."/>
            <person name="Juniper S.K."/>
            <person name="Young C.R."/>
            <person name="Angers B."/>
            <person name="Qian P.Y."/>
        </authorList>
    </citation>
    <scope>NUCLEOTIDE SEQUENCE</scope>
    <source>
        <strain evidence="8">R07B-5</strain>
    </source>
</reference>
<gene>
    <name evidence="8" type="ORF">NP493_33g04014</name>
</gene>
<feature type="region of interest" description="Disordered" evidence="6">
    <location>
        <begin position="1230"/>
        <end position="1266"/>
    </location>
</feature>
<evidence type="ECO:0000256" key="3">
    <source>
        <dbReference type="ARBA" id="ARBA00022771"/>
    </source>
</evidence>
<dbReference type="EMBL" id="JAODUO010000033">
    <property type="protein sequence ID" value="KAK2192342.1"/>
    <property type="molecule type" value="Genomic_DNA"/>
</dbReference>
<feature type="compositionally biased region" description="Polar residues" evidence="6">
    <location>
        <begin position="2387"/>
        <end position="2406"/>
    </location>
</feature>
<feature type="compositionally biased region" description="Polar residues" evidence="6">
    <location>
        <begin position="3230"/>
        <end position="3257"/>
    </location>
</feature>
<dbReference type="GO" id="GO:0045944">
    <property type="term" value="P:positive regulation of transcription by RNA polymerase II"/>
    <property type="evidence" value="ECO:0007669"/>
    <property type="project" value="TreeGrafter"/>
</dbReference>
<dbReference type="SMART" id="SM00355">
    <property type="entry name" value="ZnF_C2H2"/>
    <property type="match status" value="48"/>
</dbReference>